<dbReference type="Proteomes" id="UP000051048">
    <property type="component" value="Unassembled WGS sequence"/>
</dbReference>
<dbReference type="PATRIC" id="fig|1423740.3.peg.427"/>
<dbReference type="PANTHER" id="PTHR31332">
    <property type="entry name" value="7-HYDROXYMETHYL CHLOROPHYLL A REDUCTASE, CHLOROPLASTIC"/>
    <property type="match status" value="1"/>
</dbReference>
<evidence type="ECO:0000313" key="4">
    <source>
        <dbReference type="Proteomes" id="UP000051048"/>
    </source>
</evidence>
<dbReference type="RefSeq" id="WP_025020888.1">
    <property type="nucleotide sequence ID" value="NZ_AZFH01000087.1"/>
</dbReference>
<dbReference type="EMBL" id="AZFH01000087">
    <property type="protein sequence ID" value="KRL79699.1"/>
    <property type="molecule type" value="Genomic_DNA"/>
</dbReference>
<comment type="caution">
    <text evidence="3">The sequence shown here is derived from an EMBL/GenBank/DDBJ whole genome shotgun (WGS) entry which is preliminary data.</text>
</comment>
<name>A0A0R1TM91_9LACO</name>
<dbReference type="AlphaFoldDB" id="A0A0R1TM91"/>
<accession>A0A0R1TM91</accession>
<dbReference type="GO" id="GO:0052592">
    <property type="term" value="F:oxidoreductase activity, acting on CH or CH2 groups, with an iron-sulfur protein as acceptor"/>
    <property type="evidence" value="ECO:0007669"/>
    <property type="project" value="TreeGrafter"/>
</dbReference>
<dbReference type="InterPro" id="IPR007516">
    <property type="entry name" value="Co_F420_Hydgase/DH_bsu_N"/>
</dbReference>
<gene>
    <name evidence="3" type="ORF">FC36_GL000398</name>
</gene>
<feature type="domain" description="Coenzyme F420 hydrogenase/dehydrogenase beta subunit N-terminal" evidence="1">
    <location>
        <begin position="86"/>
        <end position="164"/>
    </location>
</feature>
<reference evidence="3 4" key="1">
    <citation type="journal article" date="2015" name="Genome Announc.">
        <title>Expanding the biotechnology potential of lactobacilli through comparative genomics of 213 strains and associated genera.</title>
        <authorList>
            <person name="Sun Z."/>
            <person name="Harris H.M."/>
            <person name="McCann A."/>
            <person name="Guo C."/>
            <person name="Argimon S."/>
            <person name="Zhang W."/>
            <person name="Yang X."/>
            <person name="Jeffery I.B."/>
            <person name="Cooney J.C."/>
            <person name="Kagawa T.F."/>
            <person name="Liu W."/>
            <person name="Song Y."/>
            <person name="Salvetti E."/>
            <person name="Wrobel A."/>
            <person name="Rasinkangas P."/>
            <person name="Parkhill J."/>
            <person name="Rea M.C."/>
            <person name="O'Sullivan O."/>
            <person name="Ritari J."/>
            <person name="Douillard F.P."/>
            <person name="Paul Ross R."/>
            <person name="Yang R."/>
            <person name="Briner A.E."/>
            <person name="Felis G.E."/>
            <person name="de Vos W.M."/>
            <person name="Barrangou R."/>
            <person name="Klaenhammer T.R."/>
            <person name="Caufield P.W."/>
            <person name="Cui Y."/>
            <person name="Zhang H."/>
            <person name="O'Toole P.W."/>
        </authorList>
    </citation>
    <scope>NUCLEOTIDE SEQUENCE [LARGE SCALE GENOMIC DNA]</scope>
    <source>
        <strain evidence="3 4">DSM 15833</strain>
    </source>
</reference>
<dbReference type="Pfam" id="PF04432">
    <property type="entry name" value="FrhB_FdhB_C"/>
    <property type="match status" value="1"/>
</dbReference>
<dbReference type="InterPro" id="IPR045220">
    <property type="entry name" value="FRHB/FDHB/HCAR-like"/>
</dbReference>
<proteinExistence type="predicted"/>
<dbReference type="STRING" id="1423740.FC36_GL000398"/>
<evidence type="ECO:0000313" key="3">
    <source>
        <dbReference type="EMBL" id="KRL79699.1"/>
    </source>
</evidence>
<evidence type="ECO:0000259" key="2">
    <source>
        <dbReference type="Pfam" id="PF04432"/>
    </source>
</evidence>
<sequence length="458" mass="53002">MDIKKIDNRLKSYNEASGVISYYNNSKIKLNEYGEYEEKIDNTTILNGISPNYTDITNEDEISKELYGNLDGIFYDKRIGYYKSLYVGHVAEGNYRKNASSGGVGTWIFKELFERNLIDGVIHVKQTSGDVDKLFSYQISKSIEEIQDGAKTKYYPVELSEVLEIVRNTPGRYAIIGIPSFIYALRLLSKKDAIIGERIKYMIGLICGHQKSSTFADFMGWQLGFKPGNMTYINFRKKLPGRRSSDYGIEVHGYIDGKYTEKISPTSELLGQDWGQGWFRVFASDYTDDVFNETADLVLGDAWLPGYTDDSDGNNVVIVRNEAIDEIIKESLKNGNLNFDDTDADTIFKSQSSGYRHLYQELPYRLYKRDKEEMKRPKKRVEASEDIQPKRRKIQDIREDISINSHIYFKEAVEKGDLQYFIDKMMPLSNQYYQLYRKTLLRRVMGKLKRVLSSRKIL</sequence>
<protein>
    <submittedName>
        <fullName evidence="3">Coenzyme F420 hydrogenase dehydrogenase subunit beta domain protein</fullName>
    </submittedName>
</protein>
<evidence type="ECO:0000259" key="1">
    <source>
        <dbReference type="Pfam" id="PF04422"/>
    </source>
</evidence>
<organism evidence="3 4">
    <name type="scientific">Ligilactobacillus equi DSM 15833 = JCM 10991</name>
    <dbReference type="NCBI Taxonomy" id="1423740"/>
    <lineage>
        <taxon>Bacteria</taxon>
        <taxon>Bacillati</taxon>
        <taxon>Bacillota</taxon>
        <taxon>Bacilli</taxon>
        <taxon>Lactobacillales</taxon>
        <taxon>Lactobacillaceae</taxon>
        <taxon>Ligilactobacillus</taxon>
    </lineage>
</organism>
<dbReference type="InterPro" id="IPR007525">
    <property type="entry name" value="FrhB_FdhB_C"/>
</dbReference>
<dbReference type="PANTHER" id="PTHR31332:SF0">
    <property type="entry name" value="7-HYDROXYMETHYL CHLOROPHYLL A REDUCTASE, CHLOROPLASTIC"/>
    <property type="match status" value="1"/>
</dbReference>
<feature type="domain" description="Coenzyme F420 hydrogenase/dehydrogenase beta subunit C-terminal" evidence="2">
    <location>
        <begin position="172"/>
        <end position="343"/>
    </location>
</feature>
<dbReference type="Pfam" id="PF04422">
    <property type="entry name" value="FrhB_FdhB_N"/>
    <property type="match status" value="1"/>
</dbReference>